<proteinExistence type="predicted"/>
<dbReference type="Gene3D" id="3.40.50.1980">
    <property type="entry name" value="Nitrogenase molybdenum iron protein domain"/>
    <property type="match status" value="2"/>
</dbReference>
<dbReference type="AlphaFoldDB" id="A0A380CSP3"/>
<sequence length="284" mass="29984">MTFIHKLLSCFLLFSCICSSVYGLPKRIITLSSALTETVYALGYGSTVVATDVTSVSPAAAGALPKVSKNRSVSAEVLIAYQPDLILAAEGDVSAGIIRQLKSAGIRFVAIKQIYSAKGAMNYVQAVAQALGDSNKGKTLAGKLSKDMAEAQTAAQKNLKGRKPKVLFVYARGTGTMSVAGKGSSLDAIIELSGARNAVQEFADFKPYTTESLVKANPDIILMFDFGVSSLGGKDAVLKMPGMRVTEAGKNKRIIQMNGPLLINFSTRLPEAIVQLNKAIVASL</sequence>
<gene>
    <name evidence="2" type="primary">hmuT_2</name>
    <name evidence="2" type="ORF">NCTC11388_04247</name>
</gene>
<feature type="domain" description="Fe/B12 periplasmic-binding" evidence="1">
    <location>
        <begin position="27"/>
        <end position="284"/>
    </location>
</feature>
<dbReference type="EMBL" id="UGYW01000002">
    <property type="protein sequence ID" value="SUJ28231.1"/>
    <property type="molecule type" value="Genomic_DNA"/>
</dbReference>
<protein>
    <submittedName>
        <fullName evidence="2">Hemin-binding periplasmic protein hmuT</fullName>
    </submittedName>
</protein>
<dbReference type="PROSITE" id="PS50983">
    <property type="entry name" value="FE_B12_PBP"/>
    <property type="match status" value="1"/>
</dbReference>
<dbReference type="PANTHER" id="PTHR30535">
    <property type="entry name" value="VITAMIN B12-BINDING PROTEIN"/>
    <property type="match status" value="1"/>
</dbReference>
<dbReference type="PANTHER" id="PTHR30535:SF4">
    <property type="entry name" value="HEMIN-BINDING PERIPLASMIC PROTEIN HMUT"/>
    <property type="match status" value="1"/>
</dbReference>
<dbReference type="InterPro" id="IPR050902">
    <property type="entry name" value="ABC_Transporter_SBP"/>
</dbReference>
<evidence type="ECO:0000259" key="1">
    <source>
        <dbReference type="PROSITE" id="PS50983"/>
    </source>
</evidence>
<dbReference type="InterPro" id="IPR002491">
    <property type="entry name" value="ABC_transptr_periplasmic_BD"/>
</dbReference>
<dbReference type="RefSeq" id="WP_115171541.1">
    <property type="nucleotide sequence ID" value="NZ_UGYW01000002.1"/>
</dbReference>
<dbReference type="SUPFAM" id="SSF53807">
    <property type="entry name" value="Helical backbone' metal receptor"/>
    <property type="match status" value="1"/>
</dbReference>
<name>A0A380CSP3_SPHSI</name>
<organism evidence="2 3">
    <name type="scientific">Sphingobacterium spiritivorum</name>
    <name type="common">Flavobacterium spiritivorum</name>
    <dbReference type="NCBI Taxonomy" id="258"/>
    <lineage>
        <taxon>Bacteria</taxon>
        <taxon>Pseudomonadati</taxon>
        <taxon>Bacteroidota</taxon>
        <taxon>Sphingobacteriia</taxon>
        <taxon>Sphingobacteriales</taxon>
        <taxon>Sphingobacteriaceae</taxon>
        <taxon>Sphingobacterium</taxon>
    </lineage>
</organism>
<dbReference type="Proteomes" id="UP000254893">
    <property type="component" value="Unassembled WGS sequence"/>
</dbReference>
<evidence type="ECO:0000313" key="2">
    <source>
        <dbReference type="EMBL" id="SUJ28231.1"/>
    </source>
</evidence>
<accession>A0A380CSP3</accession>
<dbReference type="Pfam" id="PF01497">
    <property type="entry name" value="Peripla_BP_2"/>
    <property type="match status" value="1"/>
</dbReference>
<reference evidence="2 3" key="1">
    <citation type="submission" date="2018-06" db="EMBL/GenBank/DDBJ databases">
        <authorList>
            <consortium name="Pathogen Informatics"/>
            <person name="Doyle S."/>
        </authorList>
    </citation>
    <scope>NUCLEOTIDE SEQUENCE [LARGE SCALE GENOMIC DNA]</scope>
    <source>
        <strain evidence="2 3">NCTC11388</strain>
    </source>
</reference>
<evidence type="ECO:0000313" key="3">
    <source>
        <dbReference type="Proteomes" id="UP000254893"/>
    </source>
</evidence>